<dbReference type="AlphaFoldDB" id="A0A699WHG2"/>
<proteinExistence type="predicted"/>
<comment type="caution">
    <text evidence="1">The sequence shown here is derived from an EMBL/GenBank/DDBJ whole genome shotgun (WGS) entry which is preliminary data.</text>
</comment>
<dbReference type="EMBL" id="BKCJ011673676">
    <property type="protein sequence ID" value="GFD46423.1"/>
    <property type="molecule type" value="Genomic_DNA"/>
</dbReference>
<accession>A0A699WHG2</accession>
<organism evidence="1">
    <name type="scientific">Tanacetum cinerariifolium</name>
    <name type="common">Dalmatian daisy</name>
    <name type="synonym">Chrysanthemum cinerariifolium</name>
    <dbReference type="NCBI Taxonomy" id="118510"/>
    <lineage>
        <taxon>Eukaryota</taxon>
        <taxon>Viridiplantae</taxon>
        <taxon>Streptophyta</taxon>
        <taxon>Embryophyta</taxon>
        <taxon>Tracheophyta</taxon>
        <taxon>Spermatophyta</taxon>
        <taxon>Magnoliopsida</taxon>
        <taxon>eudicotyledons</taxon>
        <taxon>Gunneridae</taxon>
        <taxon>Pentapetalae</taxon>
        <taxon>asterids</taxon>
        <taxon>campanulids</taxon>
        <taxon>Asterales</taxon>
        <taxon>Asteraceae</taxon>
        <taxon>Asteroideae</taxon>
        <taxon>Anthemideae</taxon>
        <taxon>Anthemidinae</taxon>
        <taxon>Tanacetum</taxon>
    </lineage>
</organism>
<sequence length="66" mass="7681">MMAYRGLLSRIIQKVGHQDAFKKTGCKIDCFIGRGGAIVESFEKQSHWRRRRCELSSYPDSSFFSY</sequence>
<reference evidence="1" key="1">
    <citation type="journal article" date="2019" name="Sci. Rep.">
        <title>Draft genome of Tanacetum cinerariifolium, the natural source of mosquito coil.</title>
        <authorList>
            <person name="Yamashiro T."/>
            <person name="Shiraishi A."/>
            <person name="Satake H."/>
            <person name="Nakayama K."/>
        </authorList>
    </citation>
    <scope>NUCLEOTIDE SEQUENCE</scope>
</reference>
<gene>
    <name evidence="1" type="ORF">Tci_918392</name>
</gene>
<name>A0A699WHG2_TANCI</name>
<protein>
    <submittedName>
        <fullName evidence="1">Uncharacterized protein</fullName>
    </submittedName>
</protein>
<evidence type="ECO:0000313" key="1">
    <source>
        <dbReference type="EMBL" id="GFD46423.1"/>
    </source>
</evidence>